<dbReference type="EMBL" id="SMDR01000001">
    <property type="protein sequence ID" value="TNJ34469.1"/>
    <property type="molecule type" value="Genomic_DNA"/>
</dbReference>
<evidence type="ECO:0000313" key="2">
    <source>
        <dbReference type="EMBL" id="TNJ34469.1"/>
    </source>
</evidence>
<proteinExistence type="predicted"/>
<dbReference type="Proteomes" id="UP000305760">
    <property type="component" value="Unassembled WGS sequence"/>
</dbReference>
<gene>
    <name evidence="2" type="ORF">E1B00_01385</name>
</gene>
<feature type="transmembrane region" description="Helical" evidence="1">
    <location>
        <begin position="184"/>
        <end position="206"/>
    </location>
</feature>
<evidence type="ECO:0000313" key="3">
    <source>
        <dbReference type="Proteomes" id="UP000305760"/>
    </source>
</evidence>
<feature type="transmembrane region" description="Helical" evidence="1">
    <location>
        <begin position="297"/>
        <end position="322"/>
    </location>
</feature>
<feature type="transmembrane region" description="Helical" evidence="1">
    <location>
        <begin position="90"/>
        <end position="108"/>
    </location>
</feature>
<feature type="transmembrane region" description="Helical" evidence="1">
    <location>
        <begin position="138"/>
        <end position="164"/>
    </location>
</feature>
<keyword evidence="1" id="KW-0472">Membrane</keyword>
<accession>A0A5C4RU61</accession>
<organism evidence="2 3">
    <name type="scientific">Arenimonas terrae</name>
    <dbReference type="NCBI Taxonomy" id="2546226"/>
    <lineage>
        <taxon>Bacteria</taxon>
        <taxon>Pseudomonadati</taxon>
        <taxon>Pseudomonadota</taxon>
        <taxon>Gammaproteobacteria</taxon>
        <taxon>Lysobacterales</taxon>
        <taxon>Lysobacteraceae</taxon>
        <taxon>Arenimonas</taxon>
    </lineage>
</organism>
<comment type="caution">
    <text evidence="2">The sequence shown here is derived from an EMBL/GenBank/DDBJ whole genome shotgun (WGS) entry which is preliminary data.</text>
</comment>
<name>A0A5C4RU61_9GAMM</name>
<keyword evidence="3" id="KW-1185">Reference proteome</keyword>
<evidence type="ECO:0000256" key="1">
    <source>
        <dbReference type="SAM" id="Phobius"/>
    </source>
</evidence>
<protein>
    <submittedName>
        <fullName evidence="2">Uncharacterized protein</fullName>
    </submittedName>
</protein>
<reference evidence="2 3" key="1">
    <citation type="submission" date="2019-03" db="EMBL/GenBank/DDBJ databases">
        <title>Arenimonas daejeonensis sp. nov., isolated from compost.</title>
        <authorList>
            <person name="Jeon C.O."/>
        </authorList>
    </citation>
    <scope>NUCLEOTIDE SEQUENCE [LARGE SCALE GENOMIC DNA]</scope>
    <source>
        <strain evidence="2 3">R29</strain>
    </source>
</reference>
<keyword evidence="1" id="KW-0812">Transmembrane</keyword>
<feature type="transmembrane region" description="Helical" evidence="1">
    <location>
        <begin position="20"/>
        <end position="40"/>
    </location>
</feature>
<dbReference type="RefSeq" id="WP_139444879.1">
    <property type="nucleotide sequence ID" value="NZ_SMDR01000001.1"/>
</dbReference>
<feature type="transmembrane region" description="Helical" evidence="1">
    <location>
        <begin position="218"/>
        <end position="235"/>
    </location>
</feature>
<dbReference type="AlphaFoldDB" id="A0A5C4RU61"/>
<keyword evidence="1" id="KW-1133">Transmembrane helix</keyword>
<dbReference type="OrthoDB" id="118685at2"/>
<sequence>MNTFNWLLKREYWEHRGGFFWAPLVTGAIFLLLSIMAIIAGESVRRSVENSDGIQMNGVELSQLTKTLSPKEMAELGGGLDLGTLAAGSWPFIVLAFVVFFYCLGALYDDRKDRSILFWKSLPLSDGQTVLSKLASALVVAPVIATVAAIGTAFGFLVILSAYAGIYGGNPFELIWGPASPLNVAFSLVAALPVYALWALPTVGWLLLVSAWARTKPFLWALLVPLFSGVLVSWFDVMEMFGLKAEWYWAHVVGRLLTGTVPGMDMIYRGANDPAMANFNPDGPQDIVALFSAQNTWGAFATIDLWVGAAAGVAMIFAAVYFRRSRDEG</sequence>